<accession>A0A191XT53</accession>
<evidence type="ECO:0000256" key="5">
    <source>
        <dbReference type="RuleBase" id="RU361169"/>
    </source>
</evidence>
<keyword evidence="2 5" id="KW-0378">Hydrolase</keyword>
<dbReference type="GO" id="GO:0005975">
    <property type="term" value="P:carbohydrate metabolic process"/>
    <property type="evidence" value="ECO:0007669"/>
    <property type="project" value="InterPro"/>
</dbReference>
<proteinExistence type="evidence at transcript level"/>
<evidence type="ECO:0000256" key="2">
    <source>
        <dbReference type="ARBA" id="ARBA00022801"/>
    </source>
</evidence>
<dbReference type="GO" id="GO:0004650">
    <property type="term" value="F:polygalacturonase activity"/>
    <property type="evidence" value="ECO:0007669"/>
    <property type="project" value="InterPro"/>
</dbReference>
<dbReference type="InterPro" id="IPR012334">
    <property type="entry name" value="Pectin_lyas_fold"/>
</dbReference>
<dbReference type="PROSITE" id="PS00502">
    <property type="entry name" value="POLYGALACTURONASE"/>
    <property type="match status" value="1"/>
</dbReference>
<evidence type="ECO:0000256" key="6">
    <source>
        <dbReference type="SAM" id="SignalP"/>
    </source>
</evidence>
<evidence type="ECO:0000256" key="4">
    <source>
        <dbReference type="PROSITE-ProRule" id="PRU10052"/>
    </source>
</evidence>
<protein>
    <submittedName>
        <fullName evidence="7">Glycoside hydrolase family 28</fullName>
    </submittedName>
</protein>
<organism evidence="7">
    <name type="scientific">Sipyloidea sipylus</name>
    <name type="common">Madagascan stick insect</name>
    <name type="synonym">Necroscia sipylus</name>
    <dbReference type="NCBI Taxonomy" id="202427"/>
    <lineage>
        <taxon>Eukaryota</taxon>
        <taxon>Metazoa</taxon>
        <taxon>Ecdysozoa</taxon>
        <taxon>Arthropoda</taxon>
        <taxon>Hexapoda</taxon>
        <taxon>Insecta</taxon>
        <taxon>Pterygota</taxon>
        <taxon>Neoptera</taxon>
        <taxon>Polyneoptera</taxon>
        <taxon>Phasmatodea</taxon>
        <taxon>Verophasmatodea</taxon>
        <taxon>Anareolatae</taxon>
        <taxon>Lonchodidae</taxon>
        <taxon>Necrosciinae</taxon>
        <taxon>Sipyloidea</taxon>
    </lineage>
</organism>
<dbReference type="Gene3D" id="2.160.20.10">
    <property type="entry name" value="Single-stranded right-handed beta-helix, Pectin lyase-like"/>
    <property type="match status" value="1"/>
</dbReference>
<dbReference type="PANTHER" id="PTHR31339">
    <property type="entry name" value="PECTIN LYASE-RELATED"/>
    <property type="match status" value="1"/>
</dbReference>
<feature type="chain" id="PRO_5008249649" evidence="6">
    <location>
        <begin position="29"/>
        <end position="414"/>
    </location>
</feature>
<dbReference type="EMBL" id="KT921982">
    <property type="protein sequence ID" value="ANJ43655.1"/>
    <property type="molecule type" value="mRNA"/>
</dbReference>
<keyword evidence="3 5" id="KW-0326">Glycosidase</keyword>
<name>A0A191XT53_SIPSI</name>
<evidence type="ECO:0000313" key="7">
    <source>
        <dbReference type="EMBL" id="ANJ43655.1"/>
    </source>
</evidence>
<reference evidence="7" key="1">
    <citation type="journal article" date="2016" name="Sci. Rep.">
        <title>Horizontal Gene Transfer of Pectinases from Bacteria Preceded the Diversification of Stick and Leaf Insects.</title>
        <authorList>
            <person name="Shelomi M."/>
            <person name="Danchin E.G."/>
            <person name="Heckel D."/>
            <person name="Wipfler B."/>
            <person name="Bradler S."/>
            <person name="Zhou X."/>
            <person name="Pauchet Y."/>
        </authorList>
    </citation>
    <scope>NUCLEOTIDE SEQUENCE</scope>
    <source>
        <strain evidence="7">SSI3-2</strain>
        <tissue evidence="7">Midgut</tissue>
    </source>
</reference>
<dbReference type="InterPro" id="IPR000743">
    <property type="entry name" value="Glyco_hydro_28"/>
</dbReference>
<keyword evidence="6" id="KW-0732">Signal</keyword>
<feature type="signal peptide" evidence="6">
    <location>
        <begin position="1"/>
        <end position="28"/>
    </location>
</feature>
<evidence type="ECO:0000256" key="3">
    <source>
        <dbReference type="ARBA" id="ARBA00023295"/>
    </source>
</evidence>
<sequence length="414" mass="44322">MSPSGSRQHMLGISLVLLIVVMFHEAAARDLRNVTEPKIPSSCVSLKGNGGEVTAVIQNALDSCAKGKVVHLASGTFVSGPLTISSDVGLWIDSGVVLQASTNATLYDARGNICGTISKLYNGCKPFIHIYNVSNSGIYGKGTIDGQGGSKILGKNQTWRDLGPEAKPKNEYQNTFTLVMIEKSREIILYKIKIINAPSYHVIVGQTNGFTAWGLTLITPESTYNTDGIDPGSSQNITIMDTSISCGDDNIAIKASEGPSRHISVTNCRFGPGHGMSIGSDINYGVSDLTVTNLVKYNSITGLRIKSDRSRGGLVTNIVYSDVCMYNITNPIWLSADYSGTAAAGNFIPDYNGITFNNVNVLTAGKFTLDGFSDEKPLQATLHNVNIVKGSTFEFKHAKISGYYTEHASGSLHC</sequence>
<dbReference type="AlphaFoldDB" id="A0A191XT53"/>
<dbReference type="InterPro" id="IPR051801">
    <property type="entry name" value="GH28_Enzymes"/>
</dbReference>
<evidence type="ECO:0000256" key="1">
    <source>
        <dbReference type="ARBA" id="ARBA00008834"/>
    </source>
</evidence>
<dbReference type="Pfam" id="PF00295">
    <property type="entry name" value="Glyco_hydro_28"/>
    <property type="match status" value="1"/>
</dbReference>
<dbReference type="PANTHER" id="PTHR31339:SF9">
    <property type="entry name" value="PLASMIN AND FIBRONECTIN-BINDING PROTEIN A"/>
    <property type="match status" value="1"/>
</dbReference>
<dbReference type="InterPro" id="IPR011050">
    <property type="entry name" value="Pectin_lyase_fold/virulence"/>
</dbReference>
<feature type="active site" evidence="4">
    <location>
        <position position="274"/>
    </location>
</feature>
<dbReference type="SUPFAM" id="SSF51126">
    <property type="entry name" value="Pectin lyase-like"/>
    <property type="match status" value="1"/>
</dbReference>
<comment type="similarity">
    <text evidence="1 5">Belongs to the glycosyl hydrolase 28 family.</text>
</comment>